<proteinExistence type="inferred from homology"/>
<reference evidence="3" key="1">
    <citation type="journal article" date="2021" name="PeerJ">
        <title>Extensive microbial diversity within the chicken gut microbiome revealed by metagenomics and culture.</title>
        <authorList>
            <person name="Gilroy R."/>
            <person name="Ravi A."/>
            <person name="Getino M."/>
            <person name="Pursley I."/>
            <person name="Horton D.L."/>
            <person name="Alikhan N.F."/>
            <person name="Baker D."/>
            <person name="Gharbi K."/>
            <person name="Hall N."/>
            <person name="Watson M."/>
            <person name="Adriaenssens E.M."/>
            <person name="Foster-Nyarko E."/>
            <person name="Jarju S."/>
            <person name="Secka A."/>
            <person name="Antonio M."/>
            <person name="Oren A."/>
            <person name="Chaudhuri R.R."/>
            <person name="La Ragione R."/>
            <person name="Hildebrand F."/>
            <person name="Pallen M.J."/>
        </authorList>
    </citation>
    <scope>NUCLEOTIDE SEQUENCE</scope>
    <source>
        <strain evidence="3">ChiHjej10B9-743</strain>
    </source>
</reference>
<evidence type="ECO:0000313" key="4">
    <source>
        <dbReference type="Proteomes" id="UP000824133"/>
    </source>
</evidence>
<dbReference type="GO" id="GO:0006351">
    <property type="term" value="P:DNA-templated transcription"/>
    <property type="evidence" value="ECO:0007669"/>
    <property type="project" value="TreeGrafter"/>
</dbReference>
<dbReference type="EMBL" id="DXCP01000048">
    <property type="protein sequence ID" value="HIY80125.1"/>
    <property type="molecule type" value="Genomic_DNA"/>
</dbReference>
<dbReference type="Gene3D" id="1.10.1220.10">
    <property type="entry name" value="Met repressor-like"/>
    <property type="match status" value="1"/>
</dbReference>
<dbReference type="GO" id="GO:0006355">
    <property type="term" value="P:regulation of DNA-templated transcription"/>
    <property type="evidence" value="ECO:0007669"/>
    <property type="project" value="InterPro"/>
</dbReference>
<dbReference type="Proteomes" id="UP000824133">
    <property type="component" value="Unassembled WGS sequence"/>
</dbReference>
<name>A0A9D1ZCD7_9ACTN</name>
<dbReference type="PANTHER" id="PTHR38781:SF1">
    <property type="entry name" value="ANTITOXIN DINJ-RELATED"/>
    <property type="match status" value="1"/>
</dbReference>
<evidence type="ECO:0000256" key="1">
    <source>
        <dbReference type="ARBA" id="ARBA00010562"/>
    </source>
</evidence>
<dbReference type="AlphaFoldDB" id="A0A9D1ZCD7"/>
<comment type="caution">
    <text evidence="3">The sequence shown here is derived from an EMBL/GenBank/DDBJ whole genome shotgun (WGS) entry which is preliminary data.</text>
</comment>
<evidence type="ECO:0000256" key="2">
    <source>
        <dbReference type="ARBA" id="ARBA00022649"/>
    </source>
</evidence>
<accession>A0A9D1ZCD7</accession>
<dbReference type="InterPro" id="IPR007337">
    <property type="entry name" value="RelB/DinJ"/>
</dbReference>
<dbReference type="PANTHER" id="PTHR38781">
    <property type="entry name" value="ANTITOXIN DINJ-RELATED"/>
    <property type="match status" value="1"/>
</dbReference>
<evidence type="ECO:0000313" key="3">
    <source>
        <dbReference type="EMBL" id="HIY80125.1"/>
    </source>
</evidence>
<reference evidence="3" key="2">
    <citation type="submission" date="2021-04" db="EMBL/GenBank/DDBJ databases">
        <authorList>
            <person name="Gilroy R."/>
        </authorList>
    </citation>
    <scope>NUCLEOTIDE SEQUENCE</scope>
    <source>
        <strain evidence="3">ChiHjej10B9-743</strain>
    </source>
</reference>
<dbReference type="InterPro" id="IPR013321">
    <property type="entry name" value="Arc_rbn_hlx_hlx"/>
</dbReference>
<keyword evidence="2" id="KW-1277">Toxin-antitoxin system</keyword>
<dbReference type="NCBIfam" id="TIGR02384">
    <property type="entry name" value="RelB_DinJ"/>
    <property type="match status" value="1"/>
</dbReference>
<dbReference type="Pfam" id="PF04221">
    <property type="entry name" value="RelB"/>
    <property type="match status" value="1"/>
</dbReference>
<comment type="similarity">
    <text evidence="1">Belongs to the RelB/DinJ antitoxin family.</text>
</comment>
<protein>
    <submittedName>
        <fullName evidence="3">Type II toxin-antitoxin system RelB/DinJ family antitoxin</fullName>
    </submittedName>
</protein>
<sequence>MSTSTFTIRMDEDLKREAAKVADYYGLDLSSVTRAFYKQMVNTRRIPLTFAPEEPNDESLSAISEGNEFLASGKPGRFASGRDLLEAAMS</sequence>
<organism evidence="3 4">
    <name type="scientific">Candidatus Olsenella excrementavium</name>
    <dbReference type="NCBI Taxonomy" id="2838709"/>
    <lineage>
        <taxon>Bacteria</taxon>
        <taxon>Bacillati</taxon>
        <taxon>Actinomycetota</taxon>
        <taxon>Coriobacteriia</taxon>
        <taxon>Coriobacteriales</taxon>
        <taxon>Atopobiaceae</taxon>
        <taxon>Olsenella</taxon>
    </lineage>
</organism>
<gene>
    <name evidence="3" type="ORF">IAA42_06800</name>
</gene>